<dbReference type="EMBL" id="KI925461">
    <property type="protein sequence ID" value="ETW79045.1"/>
    <property type="molecule type" value="Genomic_DNA"/>
</dbReference>
<protein>
    <recommendedName>
        <fullName evidence="6">Cryptic loci regulator 2 N-terminal domain-containing protein</fullName>
    </recommendedName>
</protein>
<evidence type="ECO:0000256" key="1">
    <source>
        <dbReference type="SAM" id="MobiDB-lite"/>
    </source>
</evidence>
<feature type="region of interest" description="Disordered" evidence="1">
    <location>
        <begin position="608"/>
        <end position="636"/>
    </location>
</feature>
<dbReference type="eggNOG" id="ENOG502S16G">
    <property type="taxonomic scope" value="Eukaryota"/>
</dbReference>
<organism evidence="4 5">
    <name type="scientific">Heterobasidion irregulare (strain TC 32-1)</name>
    <dbReference type="NCBI Taxonomy" id="747525"/>
    <lineage>
        <taxon>Eukaryota</taxon>
        <taxon>Fungi</taxon>
        <taxon>Dikarya</taxon>
        <taxon>Basidiomycota</taxon>
        <taxon>Agaricomycotina</taxon>
        <taxon>Agaricomycetes</taxon>
        <taxon>Russulales</taxon>
        <taxon>Bondarzewiaceae</taxon>
        <taxon>Heterobasidion</taxon>
        <taxon>Heterobasidion annosum species complex</taxon>
    </lineage>
</organism>
<feature type="region of interest" description="Disordered" evidence="1">
    <location>
        <begin position="157"/>
        <end position="189"/>
    </location>
</feature>
<dbReference type="HOGENOM" id="CLU_013221_0_0_1"/>
<dbReference type="PANTHER" id="PTHR38046:SF1">
    <property type="entry name" value="CRYPTIC LOCI REGULATOR 2"/>
    <property type="match status" value="1"/>
</dbReference>
<evidence type="ECO:0000313" key="5">
    <source>
        <dbReference type="Proteomes" id="UP000030671"/>
    </source>
</evidence>
<feature type="domain" description="Cryptic loci regulator 2 C-terminal" evidence="2">
    <location>
        <begin position="498"/>
        <end position="693"/>
    </location>
</feature>
<dbReference type="Pfam" id="PF10383">
    <property type="entry name" value="Clr2"/>
    <property type="match status" value="1"/>
</dbReference>
<dbReference type="OrthoDB" id="2421327at2759"/>
<dbReference type="InterPro" id="IPR031915">
    <property type="entry name" value="Clr2_N"/>
</dbReference>
<feature type="compositionally biased region" description="Basic and acidic residues" evidence="1">
    <location>
        <begin position="178"/>
        <end position="189"/>
    </location>
</feature>
<evidence type="ECO:0000313" key="4">
    <source>
        <dbReference type="EMBL" id="ETW79045.1"/>
    </source>
</evidence>
<dbReference type="STRING" id="747525.W4K127"/>
<dbReference type="PANTHER" id="PTHR38046">
    <property type="entry name" value="CRYPTIC LOCI REGULATOR 2"/>
    <property type="match status" value="1"/>
</dbReference>
<evidence type="ECO:0000259" key="3">
    <source>
        <dbReference type="Pfam" id="PF16761"/>
    </source>
</evidence>
<proteinExistence type="predicted"/>
<gene>
    <name evidence="4" type="ORF">HETIRDRAFT_478374</name>
</gene>
<feature type="compositionally biased region" description="Low complexity" evidence="1">
    <location>
        <begin position="160"/>
        <end position="176"/>
    </location>
</feature>
<dbReference type="InterPro" id="IPR038986">
    <property type="entry name" value="Clr2"/>
</dbReference>
<evidence type="ECO:0000259" key="2">
    <source>
        <dbReference type="Pfam" id="PF10383"/>
    </source>
</evidence>
<dbReference type="Proteomes" id="UP000030671">
    <property type="component" value="Unassembled WGS sequence"/>
</dbReference>
<dbReference type="GO" id="GO:0030466">
    <property type="term" value="P:silent mating-type cassette heterochromatin formation"/>
    <property type="evidence" value="ECO:0007669"/>
    <property type="project" value="TreeGrafter"/>
</dbReference>
<keyword evidence="5" id="KW-1185">Reference proteome</keyword>
<dbReference type="InterPro" id="IPR018839">
    <property type="entry name" value="Tscrpt-silencing_Clr2_C"/>
</dbReference>
<name>W4K127_HETIT</name>
<feature type="compositionally biased region" description="Low complexity" evidence="1">
    <location>
        <begin position="795"/>
        <end position="809"/>
    </location>
</feature>
<accession>W4K127</accession>
<dbReference type="Pfam" id="PF16761">
    <property type="entry name" value="Clr2_transil"/>
    <property type="match status" value="1"/>
</dbReference>
<dbReference type="AlphaFoldDB" id="W4K127"/>
<evidence type="ECO:0008006" key="6">
    <source>
        <dbReference type="Google" id="ProtNLM"/>
    </source>
</evidence>
<sequence length="826" mass="90307">MSARNIAAGHALPPNPEWLDFDRTDGNESQLPTNTQEVVDSDGQVNYMKPVLMGDGPNIHWRTQVASKVAEKMGLPTGKNYVLRNWPAGYAMFDHHKGKKSAPRHDLYLFGSRTRFRSIPEFVPHALWLMTDPFLDRANCECKYCAKQPQRVISENLGFRAPRPSSPSAATATASRRSVREQRPRAPREYQKPYTAVRRIPKPIKPTGPTQVIVHERHNDLQALSEELDMGYRKWFREGEVIWCALDPPIQGPEVTITFWPGIVEESTIKSEIIPRAGSPVTNPTDIDADPDAEADADPDFVMANGTPHSSLIQESERLPPWTVRQRSLYKVKLLGILHHYVVREEDALPYQAYAPSAQLISAMQDVPIERLTLNEEKIAAFNPCPMPAQDTNVDIQSSIAQFEEAAAPYSIAVEIAAGIASFWNPTDEWDYKMTIPPPSPPRPPSGATLHSLLTSATLGGGASGSSVPGTLPASEQMLSSRMMSQAPPASTFTQTRFQGLWWGVERIWVDELVRLKAARRQVAPTGAPNIYPASGPSQETLKEMIEELGQVEGSAAHAQMGAMDRGLFMKIEGIFTVDVPKEDGPGAKKECRVCGMLYELADEKWEETDATPVPEVNGKASSSALPPPQVPPLSLSRLASSESANAALSGPGGASAEYALPKPPHGFKFRPILHPGHEVVISVTLISGRYYPGLIAHPLLRPLARDLQRNAREQYSEETTNLLSLEGLCPGFYNAVDPTRWKASRIAMVKEADRENKAAIWRNWDMKLREKDAKIKGEGVGDLDVEMSNQPLGASATAAGSAAEAGPSTDPGPSTFVSAGAVAVA</sequence>
<dbReference type="GO" id="GO:0033553">
    <property type="term" value="C:rDNA heterochromatin"/>
    <property type="evidence" value="ECO:0007669"/>
    <property type="project" value="TreeGrafter"/>
</dbReference>
<feature type="region of interest" description="Disordered" evidence="1">
    <location>
        <begin position="1"/>
        <end position="34"/>
    </location>
</feature>
<dbReference type="GO" id="GO:0031934">
    <property type="term" value="C:mating-type region heterochromatin"/>
    <property type="evidence" value="ECO:0007669"/>
    <property type="project" value="TreeGrafter"/>
</dbReference>
<dbReference type="RefSeq" id="XP_009549318.1">
    <property type="nucleotide sequence ID" value="XM_009551023.1"/>
</dbReference>
<dbReference type="InParanoid" id="W4K127"/>
<dbReference type="GO" id="GO:0070824">
    <property type="term" value="C:SHREC complex"/>
    <property type="evidence" value="ECO:0007669"/>
    <property type="project" value="InterPro"/>
</dbReference>
<reference evidence="4 5" key="1">
    <citation type="journal article" date="2012" name="New Phytol.">
        <title>Insight into trade-off between wood decay and parasitism from the genome of a fungal forest pathogen.</title>
        <authorList>
            <person name="Olson A."/>
            <person name="Aerts A."/>
            <person name="Asiegbu F."/>
            <person name="Belbahri L."/>
            <person name="Bouzid O."/>
            <person name="Broberg A."/>
            <person name="Canback B."/>
            <person name="Coutinho P.M."/>
            <person name="Cullen D."/>
            <person name="Dalman K."/>
            <person name="Deflorio G."/>
            <person name="van Diepen L.T."/>
            <person name="Dunand C."/>
            <person name="Duplessis S."/>
            <person name="Durling M."/>
            <person name="Gonthier P."/>
            <person name="Grimwood J."/>
            <person name="Fossdal C.G."/>
            <person name="Hansson D."/>
            <person name="Henrissat B."/>
            <person name="Hietala A."/>
            <person name="Himmelstrand K."/>
            <person name="Hoffmeister D."/>
            <person name="Hogberg N."/>
            <person name="James T.Y."/>
            <person name="Karlsson M."/>
            <person name="Kohler A."/>
            <person name="Kues U."/>
            <person name="Lee Y.H."/>
            <person name="Lin Y.C."/>
            <person name="Lind M."/>
            <person name="Lindquist E."/>
            <person name="Lombard V."/>
            <person name="Lucas S."/>
            <person name="Lunden K."/>
            <person name="Morin E."/>
            <person name="Murat C."/>
            <person name="Park J."/>
            <person name="Raffaello T."/>
            <person name="Rouze P."/>
            <person name="Salamov A."/>
            <person name="Schmutz J."/>
            <person name="Solheim H."/>
            <person name="Stahlberg J."/>
            <person name="Velez H."/>
            <person name="de Vries R.P."/>
            <person name="Wiebenga A."/>
            <person name="Woodward S."/>
            <person name="Yakovlev I."/>
            <person name="Garbelotto M."/>
            <person name="Martin F."/>
            <person name="Grigoriev I.V."/>
            <person name="Stenlid J."/>
        </authorList>
    </citation>
    <scope>NUCLEOTIDE SEQUENCE [LARGE SCALE GENOMIC DNA]</scope>
    <source>
        <strain evidence="4 5">TC 32-1</strain>
    </source>
</reference>
<feature type="domain" description="Cryptic loci regulator 2 N-terminal" evidence="3">
    <location>
        <begin position="81"/>
        <end position="145"/>
    </location>
</feature>
<feature type="region of interest" description="Disordered" evidence="1">
    <location>
        <begin position="795"/>
        <end position="818"/>
    </location>
</feature>
<dbReference type="KEGG" id="hir:HETIRDRAFT_478374"/>
<dbReference type="GeneID" id="20677812"/>